<evidence type="ECO:0000256" key="1">
    <source>
        <dbReference type="SAM" id="Phobius"/>
    </source>
</evidence>
<sequence length="91" mass="10500">MIDQEYLLVFFTFIPIIITWFLIDIIRKISIKLKVFAIPNERSSHDKIVPITGGVALCISWVLIISFFNVFNFNNLNSSEIDIYIYSLAGI</sequence>
<evidence type="ECO:0008006" key="3">
    <source>
        <dbReference type="Google" id="ProtNLM"/>
    </source>
</evidence>
<keyword evidence="1" id="KW-1133">Transmembrane helix</keyword>
<reference evidence="2" key="1">
    <citation type="submission" date="2018-05" db="EMBL/GenBank/DDBJ databases">
        <authorList>
            <person name="Lanie J.A."/>
            <person name="Ng W.-L."/>
            <person name="Kazmierczak K.M."/>
            <person name="Andrzejewski T.M."/>
            <person name="Davidsen T.M."/>
            <person name="Wayne K.J."/>
            <person name="Tettelin H."/>
            <person name="Glass J.I."/>
            <person name="Rusch D."/>
            <person name="Podicherti R."/>
            <person name="Tsui H.-C.T."/>
            <person name="Winkler M.E."/>
        </authorList>
    </citation>
    <scope>NUCLEOTIDE SEQUENCE</scope>
</reference>
<dbReference type="EMBL" id="UINC01042662">
    <property type="protein sequence ID" value="SVB45602.1"/>
    <property type="molecule type" value="Genomic_DNA"/>
</dbReference>
<dbReference type="AlphaFoldDB" id="A0A382E5J1"/>
<feature type="transmembrane region" description="Helical" evidence="1">
    <location>
        <begin position="48"/>
        <end position="71"/>
    </location>
</feature>
<name>A0A382E5J1_9ZZZZ</name>
<keyword evidence="1" id="KW-0812">Transmembrane</keyword>
<keyword evidence="1" id="KW-0472">Membrane</keyword>
<feature type="transmembrane region" description="Helical" evidence="1">
    <location>
        <begin position="6"/>
        <end position="27"/>
    </location>
</feature>
<proteinExistence type="predicted"/>
<evidence type="ECO:0000313" key="2">
    <source>
        <dbReference type="EMBL" id="SVB45602.1"/>
    </source>
</evidence>
<protein>
    <recommendedName>
        <fullName evidence="3">Undecaprenyl-phosphate alpha-N-acetylglucosaminyl 1-phosphate transferase</fullName>
    </recommendedName>
</protein>
<feature type="non-terminal residue" evidence="2">
    <location>
        <position position="91"/>
    </location>
</feature>
<organism evidence="2">
    <name type="scientific">marine metagenome</name>
    <dbReference type="NCBI Taxonomy" id="408172"/>
    <lineage>
        <taxon>unclassified sequences</taxon>
        <taxon>metagenomes</taxon>
        <taxon>ecological metagenomes</taxon>
    </lineage>
</organism>
<accession>A0A382E5J1</accession>
<gene>
    <name evidence="2" type="ORF">METZ01_LOCUS198456</name>
</gene>